<dbReference type="PANTHER" id="PTHR46060:SF2">
    <property type="entry name" value="HISTONE-LYSINE N-METHYLTRANSFERASE SETMAR"/>
    <property type="match status" value="1"/>
</dbReference>
<dbReference type="Proteomes" id="UP000887116">
    <property type="component" value="Unassembled WGS sequence"/>
</dbReference>
<accession>A0A8X6H0A3</accession>
<reference evidence="1" key="1">
    <citation type="submission" date="2020-07" db="EMBL/GenBank/DDBJ databases">
        <title>Multicomponent nature underlies the extraordinary mechanical properties of spider dragline silk.</title>
        <authorList>
            <person name="Kono N."/>
            <person name="Nakamura H."/>
            <person name="Mori M."/>
            <person name="Yoshida Y."/>
            <person name="Ohtoshi R."/>
            <person name="Malay A.D."/>
            <person name="Moran D.A.P."/>
            <person name="Tomita M."/>
            <person name="Numata K."/>
            <person name="Arakawa K."/>
        </authorList>
    </citation>
    <scope>NUCLEOTIDE SEQUENCE</scope>
</reference>
<dbReference type="GO" id="GO:0003690">
    <property type="term" value="F:double-stranded DNA binding"/>
    <property type="evidence" value="ECO:0007669"/>
    <property type="project" value="TreeGrafter"/>
</dbReference>
<gene>
    <name evidence="1" type="primary">SETMAR</name>
    <name evidence="1" type="ORF">TNCT_26701</name>
</gene>
<dbReference type="GO" id="GO:0046975">
    <property type="term" value="F:histone H3K36 methyltransferase activity"/>
    <property type="evidence" value="ECO:0007669"/>
    <property type="project" value="TreeGrafter"/>
</dbReference>
<evidence type="ECO:0000313" key="1">
    <source>
        <dbReference type="EMBL" id="GFR14054.1"/>
    </source>
</evidence>
<dbReference type="GO" id="GO:0015074">
    <property type="term" value="P:DNA integration"/>
    <property type="evidence" value="ECO:0007669"/>
    <property type="project" value="TreeGrafter"/>
</dbReference>
<comment type="caution">
    <text evidence="1">The sequence shown here is derived from an EMBL/GenBank/DDBJ whole genome shotgun (WGS) entry which is preliminary data.</text>
</comment>
<keyword evidence="2" id="KW-1185">Reference proteome</keyword>
<dbReference type="GO" id="GO:0000014">
    <property type="term" value="F:single-stranded DNA endodeoxyribonuclease activity"/>
    <property type="evidence" value="ECO:0007669"/>
    <property type="project" value="TreeGrafter"/>
</dbReference>
<dbReference type="AlphaFoldDB" id="A0A8X6H0A3"/>
<dbReference type="EMBL" id="BMAO01017205">
    <property type="protein sequence ID" value="GFR14054.1"/>
    <property type="molecule type" value="Genomic_DNA"/>
</dbReference>
<dbReference type="GO" id="GO:0000729">
    <property type="term" value="P:DNA double-strand break processing"/>
    <property type="evidence" value="ECO:0007669"/>
    <property type="project" value="TreeGrafter"/>
</dbReference>
<dbReference type="GO" id="GO:0031297">
    <property type="term" value="P:replication fork processing"/>
    <property type="evidence" value="ECO:0007669"/>
    <property type="project" value="TreeGrafter"/>
</dbReference>
<dbReference type="GO" id="GO:0003697">
    <property type="term" value="F:single-stranded DNA binding"/>
    <property type="evidence" value="ECO:0007669"/>
    <property type="project" value="TreeGrafter"/>
</dbReference>
<protein>
    <submittedName>
        <fullName evidence="1">Histone-lysine N-methyltransferase SETMAR</fullName>
    </submittedName>
</protein>
<proteinExistence type="predicted"/>
<dbReference type="GO" id="GO:0005634">
    <property type="term" value="C:nucleus"/>
    <property type="evidence" value="ECO:0007669"/>
    <property type="project" value="TreeGrafter"/>
</dbReference>
<dbReference type="OrthoDB" id="616263at2759"/>
<dbReference type="GO" id="GO:0035861">
    <property type="term" value="C:site of double-strand break"/>
    <property type="evidence" value="ECO:0007669"/>
    <property type="project" value="TreeGrafter"/>
</dbReference>
<sequence>MDNEVLRAVVKQNPNNTIYYDYAEELGVTPTIISRHLKLIYKVQKMDKWVPHEMNENQKNKCFETSSALLCNQNDPFLNRIATRKVDSVRQSATFIAVAGY</sequence>
<dbReference type="GO" id="GO:0006303">
    <property type="term" value="P:double-strand break repair via nonhomologous end joining"/>
    <property type="evidence" value="ECO:0007669"/>
    <property type="project" value="TreeGrafter"/>
</dbReference>
<evidence type="ECO:0000313" key="2">
    <source>
        <dbReference type="Proteomes" id="UP000887116"/>
    </source>
</evidence>
<dbReference type="PANTHER" id="PTHR46060">
    <property type="entry name" value="MARINER MOS1 TRANSPOSASE-LIKE PROTEIN"/>
    <property type="match status" value="1"/>
</dbReference>
<dbReference type="InterPro" id="IPR052709">
    <property type="entry name" value="Transposase-MT_Hybrid"/>
</dbReference>
<dbReference type="GO" id="GO:0000793">
    <property type="term" value="C:condensed chromosome"/>
    <property type="evidence" value="ECO:0007669"/>
    <property type="project" value="TreeGrafter"/>
</dbReference>
<name>A0A8X6H0A3_TRICU</name>
<organism evidence="1 2">
    <name type="scientific">Trichonephila clavata</name>
    <name type="common">Joro spider</name>
    <name type="synonym">Nephila clavata</name>
    <dbReference type="NCBI Taxonomy" id="2740835"/>
    <lineage>
        <taxon>Eukaryota</taxon>
        <taxon>Metazoa</taxon>
        <taxon>Ecdysozoa</taxon>
        <taxon>Arthropoda</taxon>
        <taxon>Chelicerata</taxon>
        <taxon>Arachnida</taxon>
        <taxon>Araneae</taxon>
        <taxon>Araneomorphae</taxon>
        <taxon>Entelegynae</taxon>
        <taxon>Araneoidea</taxon>
        <taxon>Nephilidae</taxon>
        <taxon>Trichonephila</taxon>
    </lineage>
</organism>
<dbReference type="GO" id="GO:0042800">
    <property type="term" value="F:histone H3K4 methyltransferase activity"/>
    <property type="evidence" value="ECO:0007669"/>
    <property type="project" value="TreeGrafter"/>
</dbReference>
<dbReference type="GO" id="GO:0044547">
    <property type="term" value="F:DNA topoisomerase binding"/>
    <property type="evidence" value="ECO:0007669"/>
    <property type="project" value="TreeGrafter"/>
</dbReference>
<dbReference type="GO" id="GO:0044774">
    <property type="term" value="P:mitotic DNA integrity checkpoint signaling"/>
    <property type="evidence" value="ECO:0007669"/>
    <property type="project" value="TreeGrafter"/>
</dbReference>